<sequence>MTGPGSEPVHGDDPDVAAAADQTPAAAPRPSPVARVMIGALRFYKRWISPAFPPVCRFYPSCSAYGIEALQVHGVLRGSYLTVRRLLRCGPWHPGGLDPVPPRRPSRHDDDRRPAEDADARRGADPGENHEEQARC</sequence>
<keyword evidence="4" id="KW-1185">Reference proteome</keyword>
<dbReference type="NCBIfam" id="TIGR00278">
    <property type="entry name" value="membrane protein insertion efficiency factor YidD"/>
    <property type="match status" value="1"/>
</dbReference>
<dbReference type="EMBL" id="BJVJ01000014">
    <property type="protein sequence ID" value="GEL22961.1"/>
    <property type="molecule type" value="Genomic_DNA"/>
</dbReference>
<dbReference type="GO" id="GO:0005886">
    <property type="term" value="C:plasma membrane"/>
    <property type="evidence" value="ECO:0007669"/>
    <property type="project" value="UniProtKB-SubCell"/>
</dbReference>
<evidence type="ECO:0000256" key="2">
    <source>
        <dbReference type="SAM" id="MobiDB-lite"/>
    </source>
</evidence>
<comment type="similarity">
    <text evidence="1">Belongs to the UPF0161 family.</text>
</comment>
<keyword evidence="1" id="KW-0472">Membrane</keyword>
<feature type="compositionally biased region" description="Low complexity" evidence="2">
    <location>
        <begin position="16"/>
        <end position="32"/>
    </location>
</feature>
<accession>A0A511DDS7</accession>
<dbReference type="RefSeq" id="WP_147105146.1">
    <property type="nucleotide sequence ID" value="NZ_BJVJ01000014.1"/>
</dbReference>
<dbReference type="SMART" id="SM01234">
    <property type="entry name" value="Haemolytic"/>
    <property type="match status" value="1"/>
</dbReference>
<dbReference type="OrthoDB" id="9801753at2"/>
<gene>
    <name evidence="3" type="ORF">PSU4_19150</name>
</gene>
<dbReference type="HAMAP" id="MF_00386">
    <property type="entry name" value="UPF0161_YidD"/>
    <property type="match status" value="1"/>
</dbReference>
<dbReference type="Proteomes" id="UP000321685">
    <property type="component" value="Unassembled WGS sequence"/>
</dbReference>
<comment type="caution">
    <text evidence="3">The sequence shown here is derived from an EMBL/GenBank/DDBJ whole genome shotgun (WGS) entry which is preliminary data.</text>
</comment>
<evidence type="ECO:0000256" key="1">
    <source>
        <dbReference type="HAMAP-Rule" id="MF_00386"/>
    </source>
</evidence>
<evidence type="ECO:0000313" key="3">
    <source>
        <dbReference type="EMBL" id="GEL22961.1"/>
    </source>
</evidence>
<dbReference type="AlphaFoldDB" id="A0A511DDS7"/>
<dbReference type="Pfam" id="PF01809">
    <property type="entry name" value="YidD"/>
    <property type="match status" value="1"/>
</dbReference>
<dbReference type="PANTHER" id="PTHR33383">
    <property type="entry name" value="MEMBRANE PROTEIN INSERTION EFFICIENCY FACTOR-RELATED"/>
    <property type="match status" value="1"/>
</dbReference>
<reference evidence="3 4" key="1">
    <citation type="submission" date="2019-07" db="EMBL/GenBank/DDBJ databases">
        <title>Whole genome shotgun sequence of Pseudonocardia sulfidoxydans NBRC 16205.</title>
        <authorList>
            <person name="Hosoyama A."/>
            <person name="Uohara A."/>
            <person name="Ohji S."/>
            <person name="Ichikawa N."/>
        </authorList>
    </citation>
    <scope>NUCLEOTIDE SEQUENCE [LARGE SCALE GENOMIC DNA]</scope>
    <source>
        <strain evidence="3 4">NBRC 16205</strain>
    </source>
</reference>
<protein>
    <recommendedName>
        <fullName evidence="1">Putative membrane protein insertion efficiency factor</fullName>
    </recommendedName>
</protein>
<feature type="compositionally biased region" description="Basic and acidic residues" evidence="2">
    <location>
        <begin position="107"/>
        <end position="136"/>
    </location>
</feature>
<dbReference type="InterPro" id="IPR002696">
    <property type="entry name" value="Membr_insert_effic_factor_YidD"/>
</dbReference>
<feature type="region of interest" description="Disordered" evidence="2">
    <location>
        <begin position="91"/>
        <end position="136"/>
    </location>
</feature>
<comment type="subcellular location">
    <subcellularLocation>
        <location evidence="1">Cell membrane</location>
        <topology evidence="1">Peripheral membrane protein</topology>
        <orientation evidence="1">Cytoplasmic side</orientation>
    </subcellularLocation>
</comment>
<comment type="function">
    <text evidence="1">Could be involved in insertion of integral membrane proteins into the membrane.</text>
</comment>
<name>A0A511DDS7_9PSEU</name>
<evidence type="ECO:0000313" key="4">
    <source>
        <dbReference type="Proteomes" id="UP000321685"/>
    </source>
</evidence>
<dbReference type="PANTHER" id="PTHR33383:SF1">
    <property type="entry name" value="MEMBRANE PROTEIN INSERTION EFFICIENCY FACTOR-RELATED"/>
    <property type="match status" value="1"/>
</dbReference>
<keyword evidence="1" id="KW-1003">Cell membrane</keyword>
<feature type="region of interest" description="Disordered" evidence="2">
    <location>
        <begin position="1"/>
        <end position="32"/>
    </location>
</feature>
<organism evidence="3 4">
    <name type="scientific">Pseudonocardia sulfidoxydans NBRC 16205</name>
    <dbReference type="NCBI Taxonomy" id="1223511"/>
    <lineage>
        <taxon>Bacteria</taxon>
        <taxon>Bacillati</taxon>
        <taxon>Actinomycetota</taxon>
        <taxon>Actinomycetes</taxon>
        <taxon>Pseudonocardiales</taxon>
        <taxon>Pseudonocardiaceae</taxon>
        <taxon>Pseudonocardia</taxon>
    </lineage>
</organism>
<proteinExistence type="inferred from homology"/>